<dbReference type="PANTHER" id="PTHR24148:SF82">
    <property type="entry name" value="HETEROKARYON INCOMPATIBILITY DOMAIN-CONTAINING PROTEIN"/>
    <property type="match status" value="1"/>
</dbReference>
<dbReference type="eggNOG" id="ENOG502RKY1">
    <property type="taxonomic scope" value="Eukaryota"/>
</dbReference>
<dbReference type="EMBL" id="CH445337">
    <property type="protein sequence ID" value="EDP89792.1"/>
    <property type="molecule type" value="Genomic_DNA"/>
</dbReference>
<dbReference type="HOGENOM" id="CLU_940434_0_0_1"/>
<gene>
    <name evidence="2" type="ORF">SNOG_20103</name>
</gene>
<organism evidence="2 3">
    <name type="scientific">Phaeosphaeria nodorum (strain SN15 / ATCC MYA-4574 / FGSC 10173)</name>
    <name type="common">Glume blotch fungus</name>
    <name type="synonym">Parastagonospora nodorum</name>
    <dbReference type="NCBI Taxonomy" id="321614"/>
    <lineage>
        <taxon>Eukaryota</taxon>
        <taxon>Fungi</taxon>
        <taxon>Dikarya</taxon>
        <taxon>Ascomycota</taxon>
        <taxon>Pezizomycotina</taxon>
        <taxon>Dothideomycetes</taxon>
        <taxon>Pleosporomycetidae</taxon>
        <taxon>Pleosporales</taxon>
        <taxon>Pleosporineae</taxon>
        <taxon>Phaeosphaeriaceae</taxon>
        <taxon>Parastagonospora</taxon>
    </lineage>
</organism>
<reference evidence="3" key="1">
    <citation type="journal article" date="2007" name="Plant Cell">
        <title>Dothideomycete-plant interactions illuminated by genome sequencing and EST analysis of the wheat pathogen Stagonospora nodorum.</title>
        <authorList>
            <person name="Hane J.K."/>
            <person name="Lowe R.G."/>
            <person name="Solomon P.S."/>
            <person name="Tan K.C."/>
            <person name="Schoch C.L."/>
            <person name="Spatafora J.W."/>
            <person name="Crous P.W."/>
            <person name="Kodira C."/>
            <person name="Birren B.W."/>
            <person name="Galagan J.E."/>
            <person name="Torriani S.F."/>
            <person name="McDonald B.A."/>
            <person name="Oliver R.P."/>
        </authorList>
    </citation>
    <scope>NUCLEOTIDE SEQUENCE [LARGE SCALE GENOMIC DNA]</scope>
    <source>
        <strain evidence="3">SN15 / ATCC MYA-4574 / FGSC 10173</strain>
    </source>
</reference>
<evidence type="ECO:0000313" key="3">
    <source>
        <dbReference type="Proteomes" id="UP000001055"/>
    </source>
</evidence>
<dbReference type="KEGG" id="pno:SNOG_20103"/>
<dbReference type="InterPro" id="IPR010730">
    <property type="entry name" value="HET"/>
</dbReference>
<dbReference type="AlphaFoldDB" id="A9JX97"/>
<dbReference type="VEuPathDB" id="FungiDB:JI435_306270"/>
<feature type="domain" description="Heterokaryon incompatibility" evidence="1">
    <location>
        <begin position="119"/>
        <end position="289"/>
    </location>
</feature>
<dbReference type="RefSeq" id="XP_001799237.1">
    <property type="nucleotide sequence ID" value="XM_001799185.1"/>
</dbReference>
<evidence type="ECO:0000313" key="2">
    <source>
        <dbReference type="EMBL" id="EDP89792.1"/>
    </source>
</evidence>
<dbReference type="PANTHER" id="PTHR24148">
    <property type="entry name" value="ANKYRIN REPEAT DOMAIN-CONTAINING PROTEIN 39 HOMOLOG-RELATED"/>
    <property type="match status" value="1"/>
</dbReference>
<dbReference type="Proteomes" id="UP000001055">
    <property type="component" value="Unassembled WGS sequence"/>
</dbReference>
<dbReference type="InParanoid" id="A9JX97"/>
<accession>A9JX97</accession>
<dbReference type="STRING" id="321614.A9JX97"/>
<protein>
    <recommendedName>
        <fullName evidence="1">Heterokaryon incompatibility domain-containing protein</fullName>
    </recommendedName>
</protein>
<dbReference type="GeneID" id="5976136"/>
<dbReference type="InterPro" id="IPR052895">
    <property type="entry name" value="HetReg/Transcr_Mod"/>
</dbReference>
<proteinExistence type="predicted"/>
<name>A9JX97_PHANO</name>
<dbReference type="Pfam" id="PF06985">
    <property type="entry name" value="HET"/>
    <property type="match status" value="1"/>
</dbReference>
<evidence type="ECO:0000259" key="1">
    <source>
        <dbReference type="Pfam" id="PF06985"/>
    </source>
</evidence>
<sequence>MSFSYDNSDVRWKPTVTGGRAQIRILELHPLPWYLWWLPRPWALRIPLYGRLSWAPLADINVSKRKVANTDVKNVRSSESSTTQAEEDATLIGTSKALTANPVTQSKPLSISSSLYPKYKALSYTWGDGKERSNIYVNGKNLDITLSLATALHHLRYNQVKPLNIWIDQICINQQDNAEKTEQVRHMDCIYRNAEEALVWLGPAQNGSEELLEVFNKVGTFVEDFDMYSYFTKEHISKLFAIQKKENPEDAKTIEYHAFCDSVLAEFTYTLFESLIAFYKRPWFNRAWVRPFNLPP</sequence>